<name>A0A540NT35_MALBA</name>
<evidence type="ECO:0000256" key="1">
    <source>
        <dbReference type="SAM" id="MobiDB-lite"/>
    </source>
</evidence>
<feature type="region of interest" description="Disordered" evidence="1">
    <location>
        <begin position="128"/>
        <end position="152"/>
    </location>
</feature>
<keyword evidence="3" id="KW-1185">Reference proteome</keyword>
<reference evidence="2 3" key="1">
    <citation type="journal article" date="2019" name="G3 (Bethesda)">
        <title>Sequencing of a Wild Apple (Malus baccata) Genome Unravels the Differences Between Cultivated and Wild Apple Species Regarding Disease Resistance and Cold Tolerance.</title>
        <authorList>
            <person name="Chen X."/>
        </authorList>
    </citation>
    <scope>NUCLEOTIDE SEQUENCE [LARGE SCALE GENOMIC DNA]</scope>
    <source>
        <strain evidence="3">cv. Shandingzi</strain>
        <tissue evidence="2">Leaves</tissue>
    </source>
</reference>
<proteinExistence type="predicted"/>
<dbReference type="Proteomes" id="UP000315295">
    <property type="component" value="Unassembled WGS sequence"/>
</dbReference>
<evidence type="ECO:0000313" key="3">
    <source>
        <dbReference type="Proteomes" id="UP000315295"/>
    </source>
</evidence>
<accession>A0A540NT35</accession>
<evidence type="ECO:0000313" key="2">
    <source>
        <dbReference type="EMBL" id="TQE14202.1"/>
    </source>
</evidence>
<dbReference type="EMBL" id="VIEB01000005">
    <property type="protein sequence ID" value="TQE14202.1"/>
    <property type="molecule type" value="Genomic_DNA"/>
</dbReference>
<feature type="compositionally biased region" description="Polar residues" evidence="1">
    <location>
        <begin position="128"/>
        <end position="146"/>
    </location>
</feature>
<protein>
    <submittedName>
        <fullName evidence="2">Uncharacterized protein</fullName>
    </submittedName>
</protein>
<dbReference type="STRING" id="106549.A0A540NT35"/>
<dbReference type="PANTHER" id="PTHR36017">
    <property type="entry name" value="EMBRYO DEFECTIVE 1381"/>
    <property type="match status" value="1"/>
</dbReference>
<dbReference type="AlphaFoldDB" id="A0A540NT35"/>
<gene>
    <name evidence="2" type="ORF">C1H46_000121</name>
</gene>
<comment type="caution">
    <text evidence="2">The sequence shown here is derived from an EMBL/GenBank/DDBJ whole genome shotgun (WGS) entry which is preliminary data.</text>
</comment>
<sequence>MVNKPWKIILRPLLETVLNNHAQHHRVPQPLILHSLRGVGKTTLILERLLGEWNKGHHLTGYVDFTESIKDHKSQPQVINLSVFIEHRRGKILAEIWPFSGEPGGSDGGLGLRVGNLGQSLGELGDTSVNRDWSLNESTVTKQGSDNGDEEV</sequence>
<organism evidence="2 3">
    <name type="scientific">Malus baccata</name>
    <name type="common">Siberian crab apple</name>
    <name type="synonym">Pyrus baccata</name>
    <dbReference type="NCBI Taxonomy" id="106549"/>
    <lineage>
        <taxon>Eukaryota</taxon>
        <taxon>Viridiplantae</taxon>
        <taxon>Streptophyta</taxon>
        <taxon>Embryophyta</taxon>
        <taxon>Tracheophyta</taxon>
        <taxon>Spermatophyta</taxon>
        <taxon>Magnoliopsida</taxon>
        <taxon>eudicotyledons</taxon>
        <taxon>Gunneridae</taxon>
        <taxon>Pentapetalae</taxon>
        <taxon>rosids</taxon>
        <taxon>fabids</taxon>
        <taxon>Rosales</taxon>
        <taxon>Rosaceae</taxon>
        <taxon>Amygdaloideae</taxon>
        <taxon>Maleae</taxon>
        <taxon>Malus</taxon>
    </lineage>
</organism>
<dbReference type="PANTHER" id="PTHR36017:SF1">
    <property type="entry name" value="EMBRYO DEFECTIVE 1381"/>
    <property type="match status" value="1"/>
</dbReference>